<evidence type="ECO:0000313" key="2">
    <source>
        <dbReference type="EMBL" id="GBM86874.1"/>
    </source>
</evidence>
<comment type="caution">
    <text evidence="2">The sequence shown here is derived from an EMBL/GenBank/DDBJ whole genome shotgun (WGS) entry which is preliminary data.</text>
</comment>
<dbReference type="EMBL" id="BGPR01003345">
    <property type="protein sequence ID" value="GBM86874.1"/>
    <property type="molecule type" value="Genomic_DNA"/>
</dbReference>
<name>A0A4Y2JAA3_ARAVE</name>
<proteinExistence type="predicted"/>
<feature type="region of interest" description="Disordered" evidence="1">
    <location>
        <begin position="1"/>
        <end position="47"/>
    </location>
</feature>
<dbReference type="AlphaFoldDB" id="A0A4Y2JAA3"/>
<feature type="compositionally biased region" description="Polar residues" evidence="1">
    <location>
        <begin position="1"/>
        <end position="30"/>
    </location>
</feature>
<sequence>MFFSRNLTYPPNSSDVSFTWNESVDPGSTSERPDPIPTKKGNELPAERIRCATRNRIHDEPAESADSSLKRIQSLVGIGS</sequence>
<protein>
    <submittedName>
        <fullName evidence="2">Uncharacterized protein</fullName>
    </submittedName>
</protein>
<reference evidence="2 3" key="1">
    <citation type="journal article" date="2019" name="Sci. Rep.">
        <title>Orb-weaving spider Araneus ventricosus genome elucidates the spidroin gene catalogue.</title>
        <authorList>
            <person name="Kono N."/>
            <person name="Nakamura H."/>
            <person name="Ohtoshi R."/>
            <person name="Moran D.A.P."/>
            <person name="Shinohara A."/>
            <person name="Yoshida Y."/>
            <person name="Fujiwara M."/>
            <person name="Mori M."/>
            <person name="Tomita M."/>
            <person name="Arakawa K."/>
        </authorList>
    </citation>
    <scope>NUCLEOTIDE SEQUENCE [LARGE SCALE GENOMIC DNA]</scope>
</reference>
<keyword evidence="3" id="KW-1185">Reference proteome</keyword>
<dbReference type="Proteomes" id="UP000499080">
    <property type="component" value="Unassembled WGS sequence"/>
</dbReference>
<accession>A0A4Y2JAA3</accession>
<evidence type="ECO:0000256" key="1">
    <source>
        <dbReference type="SAM" id="MobiDB-lite"/>
    </source>
</evidence>
<organism evidence="2 3">
    <name type="scientific">Araneus ventricosus</name>
    <name type="common">Orbweaver spider</name>
    <name type="synonym">Epeira ventricosa</name>
    <dbReference type="NCBI Taxonomy" id="182803"/>
    <lineage>
        <taxon>Eukaryota</taxon>
        <taxon>Metazoa</taxon>
        <taxon>Ecdysozoa</taxon>
        <taxon>Arthropoda</taxon>
        <taxon>Chelicerata</taxon>
        <taxon>Arachnida</taxon>
        <taxon>Araneae</taxon>
        <taxon>Araneomorphae</taxon>
        <taxon>Entelegynae</taxon>
        <taxon>Araneoidea</taxon>
        <taxon>Araneidae</taxon>
        <taxon>Araneus</taxon>
    </lineage>
</organism>
<evidence type="ECO:0000313" key="3">
    <source>
        <dbReference type="Proteomes" id="UP000499080"/>
    </source>
</evidence>
<gene>
    <name evidence="2" type="ORF">AVEN_159719_1</name>
</gene>